<dbReference type="AlphaFoldDB" id="R7RU03"/>
<dbReference type="Proteomes" id="UP000014923">
    <property type="component" value="Unassembled WGS sequence"/>
</dbReference>
<reference evidence="1" key="1">
    <citation type="submission" date="2013-03" db="EMBL/GenBank/DDBJ databases">
        <title>Draft genome sequence of the hydrogen-ethanol-producing anaerobic alkalithermophilic Caloramator celere.</title>
        <authorList>
            <person name="Ciranna A."/>
            <person name="Larjo A."/>
            <person name="Kivisto A."/>
            <person name="Santala V."/>
            <person name="Roos C."/>
            <person name="Karp M."/>
        </authorList>
    </citation>
    <scope>NUCLEOTIDE SEQUENCE [LARGE SCALE GENOMIC DNA]</scope>
    <source>
        <strain evidence="1">DSM 8682</strain>
    </source>
</reference>
<dbReference type="HOGENOM" id="CLU_2884459_0_0_9"/>
<protein>
    <submittedName>
        <fullName evidence="1">Uncharacterized protein</fullName>
    </submittedName>
</protein>
<evidence type="ECO:0000313" key="1">
    <source>
        <dbReference type="EMBL" id="CDF58750.1"/>
    </source>
</evidence>
<gene>
    <name evidence="1" type="ORF">TCEL_00969</name>
</gene>
<sequence>MIVELINGEINIWATGSSIPCLSIYMPMWFVNCDVLFKEEDIDMEVEYWENRGKRLKRLRKEG</sequence>
<keyword evidence="2" id="KW-1185">Reference proteome</keyword>
<comment type="caution">
    <text evidence="1">The sequence shown here is derived from an EMBL/GenBank/DDBJ whole genome shotgun (WGS) entry which is preliminary data.</text>
</comment>
<proteinExistence type="predicted"/>
<dbReference type="EMBL" id="CAVN010000100">
    <property type="protein sequence ID" value="CDF58750.1"/>
    <property type="molecule type" value="Genomic_DNA"/>
</dbReference>
<accession>R7RU03</accession>
<dbReference type="OrthoDB" id="9764088at2"/>
<evidence type="ECO:0000313" key="2">
    <source>
        <dbReference type="Proteomes" id="UP000014923"/>
    </source>
</evidence>
<name>R7RU03_9CLOT</name>
<organism evidence="1 2">
    <name type="scientific">Thermobrachium celere DSM 8682</name>
    <dbReference type="NCBI Taxonomy" id="941824"/>
    <lineage>
        <taxon>Bacteria</taxon>
        <taxon>Bacillati</taxon>
        <taxon>Bacillota</taxon>
        <taxon>Clostridia</taxon>
        <taxon>Eubacteriales</taxon>
        <taxon>Clostridiaceae</taxon>
        <taxon>Thermobrachium</taxon>
    </lineage>
</organism>